<keyword evidence="3" id="KW-0804">Transcription</keyword>
<dbReference type="PROSITE" id="PS50042">
    <property type="entry name" value="CNMP_BINDING_3"/>
    <property type="match status" value="1"/>
</dbReference>
<protein>
    <submittedName>
        <fullName evidence="5">Crp/Fnr family transcriptional regulator</fullName>
    </submittedName>
</protein>
<evidence type="ECO:0000313" key="6">
    <source>
        <dbReference type="Proteomes" id="UP000093352"/>
    </source>
</evidence>
<dbReference type="InterPro" id="IPR018490">
    <property type="entry name" value="cNMP-bd_dom_sf"/>
</dbReference>
<keyword evidence="1" id="KW-0805">Transcription regulation</keyword>
<evidence type="ECO:0000259" key="4">
    <source>
        <dbReference type="PROSITE" id="PS50042"/>
    </source>
</evidence>
<dbReference type="Pfam" id="PF13545">
    <property type="entry name" value="HTH_Crp_2"/>
    <property type="match status" value="1"/>
</dbReference>
<keyword evidence="6" id="KW-1185">Reference proteome</keyword>
<dbReference type="SUPFAM" id="SSF51206">
    <property type="entry name" value="cAMP-binding domain-like"/>
    <property type="match status" value="1"/>
</dbReference>
<dbReference type="InterPro" id="IPR014710">
    <property type="entry name" value="RmlC-like_jellyroll"/>
</dbReference>
<dbReference type="EMBL" id="MBEW02000011">
    <property type="protein sequence ID" value="RDY21124.1"/>
    <property type="molecule type" value="Genomic_DNA"/>
</dbReference>
<proteinExistence type="predicted"/>
<dbReference type="STRING" id="1871336.BBG48_04610"/>
<dbReference type="SUPFAM" id="SSF46785">
    <property type="entry name" value="Winged helix' DNA-binding domain"/>
    <property type="match status" value="1"/>
</dbReference>
<evidence type="ECO:0000256" key="1">
    <source>
        <dbReference type="ARBA" id="ARBA00023015"/>
    </source>
</evidence>
<dbReference type="InterPro" id="IPR000595">
    <property type="entry name" value="cNMP-bd_dom"/>
</dbReference>
<dbReference type="RefSeq" id="WP_068913900.1">
    <property type="nucleotide sequence ID" value="NZ_MBEW02000011.1"/>
</dbReference>
<reference evidence="5 6" key="1">
    <citation type="journal article" date="2016" name="Genome Announc.">
        <title>Draft Genome Sequence of Criibacterium bergeronii gen. nov., sp. nov., Strain CCRI-22567T, Isolated from a Vaginal Sample from a Woman with Bacterial Vaginosis.</title>
        <authorList>
            <person name="Maheux A.F."/>
            <person name="Berube E."/>
            <person name="Boudreau D.K."/>
            <person name="Raymond F."/>
            <person name="Corbeil J."/>
            <person name="Roy P.H."/>
            <person name="Boissinot M."/>
            <person name="Omar R.F."/>
        </authorList>
    </citation>
    <scope>NUCLEOTIDE SEQUENCE [LARGE SCALE GENOMIC DNA]</scope>
    <source>
        <strain evidence="5 6">CCRI-22567</strain>
    </source>
</reference>
<dbReference type="InterPro" id="IPR012318">
    <property type="entry name" value="HTH_CRP"/>
</dbReference>
<dbReference type="InterPro" id="IPR036390">
    <property type="entry name" value="WH_DNA-bd_sf"/>
</dbReference>
<dbReference type="GO" id="GO:0003677">
    <property type="term" value="F:DNA binding"/>
    <property type="evidence" value="ECO:0007669"/>
    <property type="project" value="UniProtKB-KW"/>
</dbReference>
<keyword evidence="2" id="KW-0238">DNA-binding</keyword>
<dbReference type="AlphaFoldDB" id="A0A371IKX3"/>
<dbReference type="Proteomes" id="UP000093352">
    <property type="component" value="Unassembled WGS sequence"/>
</dbReference>
<gene>
    <name evidence="5" type="ORF">BBG48_006245</name>
</gene>
<sequence>MKDFLSILKNNALFNGLTDEELLKILACIDIKKIYYDKDNFILHCGETTQYMYFIVSGSVLIIQEDVWGRRNIMDKLMTGHFFAESFAASKGSILNVSALADEATIVLQINLDSILKMCSVSCSFHNKVIQNFVTILAEKNIRFSNKISHTSKKTTKEKLMSYLSSESISKGRLDFDIPFNRQQLADYLNVERAAMSVELSKLQKDGLLTYTKNHFSLNADMLDNE</sequence>
<evidence type="ECO:0000256" key="3">
    <source>
        <dbReference type="ARBA" id="ARBA00023163"/>
    </source>
</evidence>
<dbReference type="GO" id="GO:0006355">
    <property type="term" value="P:regulation of DNA-templated transcription"/>
    <property type="evidence" value="ECO:0007669"/>
    <property type="project" value="InterPro"/>
</dbReference>
<dbReference type="Pfam" id="PF00027">
    <property type="entry name" value="cNMP_binding"/>
    <property type="match status" value="1"/>
</dbReference>
<organism evidence="5 6">
    <name type="scientific">Criibacterium bergeronii</name>
    <dbReference type="NCBI Taxonomy" id="1871336"/>
    <lineage>
        <taxon>Bacteria</taxon>
        <taxon>Bacillati</taxon>
        <taxon>Bacillota</taxon>
        <taxon>Clostridia</taxon>
        <taxon>Peptostreptococcales</taxon>
        <taxon>Filifactoraceae</taxon>
        <taxon>Criibacterium</taxon>
    </lineage>
</organism>
<comment type="caution">
    <text evidence="5">The sequence shown here is derived from an EMBL/GenBank/DDBJ whole genome shotgun (WGS) entry which is preliminary data.</text>
</comment>
<evidence type="ECO:0000256" key="2">
    <source>
        <dbReference type="ARBA" id="ARBA00023125"/>
    </source>
</evidence>
<name>A0A371IKX3_9FIRM</name>
<dbReference type="CDD" id="cd00038">
    <property type="entry name" value="CAP_ED"/>
    <property type="match status" value="1"/>
</dbReference>
<evidence type="ECO:0000313" key="5">
    <source>
        <dbReference type="EMBL" id="RDY21124.1"/>
    </source>
</evidence>
<accession>A0A371IKX3</accession>
<feature type="domain" description="Cyclic nucleotide-binding" evidence="4">
    <location>
        <begin position="13"/>
        <end position="136"/>
    </location>
</feature>
<dbReference type="Gene3D" id="2.60.120.10">
    <property type="entry name" value="Jelly Rolls"/>
    <property type="match status" value="1"/>
</dbReference>